<organism evidence="1 2">
    <name type="scientific">Candidatus Protofrankia californiensis</name>
    <dbReference type="NCBI Taxonomy" id="1839754"/>
    <lineage>
        <taxon>Bacteria</taxon>
        <taxon>Bacillati</taxon>
        <taxon>Actinomycetota</taxon>
        <taxon>Actinomycetes</taxon>
        <taxon>Frankiales</taxon>
        <taxon>Frankiaceae</taxon>
        <taxon>Protofrankia</taxon>
    </lineage>
</organism>
<accession>A0A1C3NZD7</accession>
<reference evidence="2" key="1">
    <citation type="submission" date="2016-02" db="EMBL/GenBank/DDBJ databases">
        <authorList>
            <person name="Wibberg D."/>
        </authorList>
    </citation>
    <scope>NUCLEOTIDE SEQUENCE [LARGE SCALE GENOMIC DNA]</scope>
</reference>
<evidence type="ECO:0000313" key="1">
    <source>
        <dbReference type="EMBL" id="SBW22929.1"/>
    </source>
</evidence>
<evidence type="ECO:0000313" key="2">
    <source>
        <dbReference type="Proteomes" id="UP000199013"/>
    </source>
</evidence>
<sequence>MAIALNLTAPLKQDPESQQRLQQIAATFADGVQPVIDAALAKSETVHFARVLVIDNKYIQVLTEFDGDTMAYTEFFRKNLGPVFETIFSLVESAPSWAELNNPDAFFKFTHELNLKALGRSTVGNEGRGYLFSAIGDTTVREINSSLNRPLTSTV</sequence>
<dbReference type="Proteomes" id="UP000199013">
    <property type="component" value="Unassembled WGS sequence"/>
</dbReference>
<protein>
    <submittedName>
        <fullName evidence="1">Uncharacterized protein</fullName>
    </submittedName>
</protein>
<gene>
    <name evidence="1" type="ORF">FDG2_3321</name>
</gene>
<dbReference type="EMBL" id="FLUV01001392">
    <property type="protein sequence ID" value="SBW22929.1"/>
    <property type="molecule type" value="Genomic_DNA"/>
</dbReference>
<proteinExistence type="predicted"/>
<keyword evidence="2" id="KW-1185">Reference proteome</keyword>
<name>A0A1C3NZD7_9ACTN</name>
<dbReference type="AlphaFoldDB" id="A0A1C3NZD7"/>